<dbReference type="AlphaFoldDB" id="A0A1Y5F268"/>
<evidence type="ECO:0000313" key="1">
    <source>
        <dbReference type="EMBL" id="OUR93504.1"/>
    </source>
</evidence>
<sequence length="335" mass="38434">MKRIFLTYILLISASYSSPLEFLELKSLSLEHVAQLTSAYQKAQGLHNEQNERELSHSLPIISTNPHHHSVRYWLRAQLKNQNLRGLPILHLDSHTDMGFSPSHYKVKDKYYKVSEILNNLTPESIESFHSSLTDISQVLIPAMASKLTNEFHMCMPPWYSRTDLFNKEIPFHLYEFNRANFVGAKMNRLLPVTKIVNTFTSSPFIHSDKYLSNTKAEMTFFRCFTDELPNLKGDYILSLDLDILSTNGVHGDHARPISTHRDRNGEVSVVEFKAFKNRLKKILTMIKKLKARGSLPRIITIADSTETQGGNYTPTALALLANQYLKRELNKLLN</sequence>
<name>A0A1Y5F268_9BACT</name>
<gene>
    <name evidence="1" type="ORF">A9Q84_18705</name>
</gene>
<evidence type="ECO:0000313" key="2">
    <source>
        <dbReference type="Proteomes" id="UP000196531"/>
    </source>
</evidence>
<protein>
    <submittedName>
        <fullName evidence="1">Uncharacterized protein</fullName>
    </submittedName>
</protein>
<accession>A0A1Y5F268</accession>
<comment type="caution">
    <text evidence="1">The sequence shown here is derived from an EMBL/GenBank/DDBJ whole genome shotgun (WGS) entry which is preliminary data.</text>
</comment>
<dbReference type="EMBL" id="MAAO01000015">
    <property type="protein sequence ID" value="OUR93504.1"/>
    <property type="molecule type" value="Genomic_DNA"/>
</dbReference>
<organism evidence="1 2">
    <name type="scientific">Halobacteriovorax marinus</name>
    <dbReference type="NCBI Taxonomy" id="97084"/>
    <lineage>
        <taxon>Bacteria</taxon>
        <taxon>Pseudomonadati</taxon>
        <taxon>Bdellovibrionota</taxon>
        <taxon>Bacteriovoracia</taxon>
        <taxon>Bacteriovoracales</taxon>
        <taxon>Halobacteriovoraceae</taxon>
        <taxon>Halobacteriovorax</taxon>
    </lineage>
</organism>
<proteinExistence type="predicted"/>
<reference evidence="2" key="1">
    <citation type="journal article" date="2017" name="Proc. Natl. Acad. Sci. U.S.A.">
        <title>Simulation of Deepwater Horizon oil plume reveals substrate specialization within a complex community of hydrocarbon-degraders.</title>
        <authorList>
            <person name="Hu P."/>
            <person name="Dubinsky E.A."/>
            <person name="Probst A.J."/>
            <person name="Wang J."/>
            <person name="Sieber C.M.K."/>
            <person name="Tom L.M."/>
            <person name="Gardinali P."/>
            <person name="Banfield J.F."/>
            <person name="Atlas R.M."/>
            <person name="Andersen G.L."/>
        </authorList>
    </citation>
    <scope>NUCLEOTIDE SEQUENCE [LARGE SCALE GENOMIC DNA]</scope>
</reference>
<dbReference type="Proteomes" id="UP000196531">
    <property type="component" value="Unassembled WGS sequence"/>
</dbReference>